<evidence type="ECO:0000313" key="2">
    <source>
        <dbReference type="EMBL" id="OLP58351.1"/>
    </source>
</evidence>
<dbReference type="OrthoDB" id="9795596at2"/>
<sequence>MNDDFELIRGSGNVFRDLGYHDADLRHARAVLAAEIIKALDERQWSTRKAEQETGISHADFSRIRRANIERFSFERLASILGALGREVEVSVEVRPRVQPGAPAEMRL</sequence>
<dbReference type="SUPFAM" id="SSF47413">
    <property type="entry name" value="lambda repressor-like DNA-binding domains"/>
    <property type="match status" value="1"/>
</dbReference>
<proteinExistence type="predicted"/>
<evidence type="ECO:0000313" key="3">
    <source>
        <dbReference type="Proteomes" id="UP000186364"/>
    </source>
</evidence>
<accession>A0A1Q9ASL3</accession>
<dbReference type="Gene3D" id="1.10.260.40">
    <property type="entry name" value="lambda repressor-like DNA-binding domains"/>
    <property type="match status" value="1"/>
</dbReference>
<protein>
    <submittedName>
        <fullName evidence="2">XRE family transcriptional regulator</fullName>
    </submittedName>
</protein>
<dbReference type="EMBL" id="MKIP01000058">
    <property type="protein sequence ID" value="OLP58351.1"/>
    <property type="molecule type" value="Genomic_DNA"/>
</dbReference>
<keyword evidence="3" id="KW-1185">Reference proteome</keyword>
<reference evidence="2 3" key="1">
    <citation type="submission" date="2016-09" db="EMBL/GenBank/DDBJ databases">
        <title>Rhizobium sp. nov., a novel species isolated from the rice rhizosphere.</title>
        <authorList>
            <person name="Zhao J."/>
            <person name="Zhang X."/>
        </authorList>
    </citation>
    <scope>NUCLEOTIDE SEQUENCE [LARGE SCALE GENOMIC DNA]</scope>
    <source>
        <strain evidence="2 3">1.7048</strain>
    </source>
</reference>
<dbReference type="InterPro" id="IPR039554">
    <property type="entry name" value="HigA2-like_HTH"/>
</dbReference>
<organism evidence="2 3">
    <name type="scientific">Xaviernesmea oryzae</name>
    <dbReference type="NCBI Taxonomy" id="464029"/>
    <lineage>
        <taxon>Bacteria</taxon>
        <taxon>Pseudomonadati</taxon>
        <taxon>Pseudomonadota</taxon>
        <taxon>Alphaproteobacteria</taxon>
        <taxon>Hyphomicrobiales</taxon>
        <taxon>Rhizobiaceae</taxon>
        <taxon>Rhizobium/Agrobacterium group</taxon>
        <taxon>Xaviernesmea</taxon>
    </lineage>
</organism>
<comment type="caution">
    <text evidence="2">The sequence shown here is derived from an EMBL/GenBank/DDBJ whole genome shotgun (WGS) entry which is preliminary data.</text>
</comment>
<dbReference type="GO" id="GO:0003677">
    <property type="term" value="F:DNA binding"/>
    <property type="evidence" value="ECO:0007669"/>
    <property type="project" value="InterPro"/>
</dbReference>
<dbReference type="RefSeq" id="WP_075629556.1">
    <property type="nucleotide sequence ID" value="NZ_FOAM01000008.1"/>
</dbReference>
<dbReference type="InterPro" id="IPR010982">
    <property type="entry name" value="Lambda_DNA-bd_dom_sf"/>
</dbReference>
<name>A0A1Q9ASL3_9HYPH</name>
<gene>
    <name evidence="2" type="ORF">BJF93_07055</name>
</gene>
<dbReference type="Pfam" id="PF13744">
    <property type="entry name" value="HTH_37"/>
    <property type="match status" value="1"/>
</dbReference>
<feature type="domain" description="HigA2-like helix-turn-helix" evidence="1">
    <location>
        <begin position="14"/>
        <end position="93"/>
    </location>
</feature>
<evidence type="ECO:0000259" key="1">
    <source>
        <dbReference type="Pfam" id="PF13744"/>
    </source>
</evidence>
<dbReference type="Proteomes" id="UP000186364">
    <property type="component" value="Unassembled WGS sequence"/>
</dbReference>
<dbReference type="AlphaFoldDB" id="A0A1Q9ASL3"/>